<protein>
    <submittedName>
        <fullName evidence="3">Diguanylate cyclase (GGDEF)-like protein</fullName>
    </submittedName>
</protein>
<dbReference type="InterPro" id="IPR050469">
    <property type="entry name" value="Diguanylate_Cyclase"/>
</dbReference>
<dbReference type="AlphaFoldDB" id="A0A852VZZ6"/>
<sequence length="295" mass="31950">MTDTAWTVRRLVRSARRLDPSPPAPGPDTPGDDVAPASPAARAALHTAAAERLAEHRRYEQAYLHLREAVRLLHGLNAPSPPDELDRLRREHAEAREQSRRDSLTASYNRRYLDERLIDLLAAGTGLPVCLALADIDHFKLVNDTHGHPFGDRVLQRMVLELGRALPPGAFCARYGGEEFALVLPGLTAEEGVAACETARESVAAHDWSDLHPDLRMTISIGVARSRPGDDDVEALVTEADVLLYTAKQAGRNAVAHRDADGRVSLAGPASGRRSIPQPEQGASRPAPPAPSRAE</sequence>
<evidence type="ECO:0000259" key="2">
    <source>
        <dbReference type="PROSITE" id="PS50887"/>
    </source>
</evidence>
<comment type="caution">
    <text evidence="3">The sequence shown here is derived from an EMBL/GenBank/DDBJ whole genome shotgun (WGS) entry which is preliminary data.</text>
</comment>
<dbReference type="PROSITE" id="PS50887">
    <property type="entry name" value="GGDEF"/>
    <property type="match status" value="1"/>
</dbReference>
<feature type="domain" description="GGDEF" evidence="2">
    <location>
        <begin position="127"/>
        <end position="260"/>
    </location>
</feature>
<feature type="region of interest" description="Disordered" evidence="1">
    <location>
        <begin position="14"/>
        <end position="37"/>
    </location>
</feature>
<dbReference type="Gene3D" id="3.30.70.270">
    <property type="match status" value="1"/>
</dbReference>
<evidence type="ECO:0000313" key="5">
    <source>
        <dbReference type="Proteomes" id="UP000232453"/>
    </source>
</evidence>
<evidence type="ECO:0000313" key="3">
    <source>
        <dbReference type="EMBL" id="NYG02363.1"/>
    </source>
</evidence>
<dbReference type="FunFam" id="3.30.70.270:FF:000001">
    <property type="entry name" value="Diguanylate cyclase domain protein"/>
    <property type="match status" value="1"/>
</dbReference>
<dbReference type="PANTHER" id="PTHR45138">
    <property type="entry name" value="REGULATORY COMPONENTS OF SENSORY TRANSDUCTION SYSTEM"/>
    <property type="match status" value="1"/>
</dbReference>
<dbReference type="Proteomes" id="UP000232453">
    <property type="component" value="Unassembled WGS sequence"/>
</dbReference>
<dbReference type="EMBL" id="JACCCZ010000001">
    <property type="protein sequence ID" value="NYG02363.1"/>
    <property type="molecule type" value="Genomic_DNA"/>
</dbReference>
<dbReference type="SUPFAM" id="SSF55073">
    <property type="entry name" value="Nucleotide cyclase"/>
    <property type="match status" value="1"/>
</dbReference>
<accession>A0A852VZZ6</accession>
<dbReference type="Pfam" id="PF00990">
    <property type="entry name" value="GGDEF"/>
    <property type="match status" value="1"/>
</dbReference>
<dbReference type="SMART" id="SM00267">
    <property type="entry name" value="GGDEF"/>
    <property type="match status" value="1"/>
</dbReference>
<dbReference type="NCBIfam" id="TIGR00254">
    <property type="entry name" value="GGDEF"/>
    <property type="match status" value="1"/>
</dbReference>
<dbReference type="InterPro" id="IPR029787">
    <property type="entry name" value="Nucleotide_cyclase"/>
</dbReference>
<dbReference type="EMBL" id="PHUJ01000003">
    <property type="protein sequence ID" value="PKB32088.1"/>
    <property type="molecule type" value="Genomic_DNA"/>
</dbReference>
<accession>A0AA44URR0</accession>
<evidence type="ECO:0000313" key="6">
    <source>
        <dbReference type="Proteomes" id="UP000549695"/>
    </source>
</evidence>
<name>A0A852VZZ6_PSEA5</name>
<dbReference type="InterPro" id="IPR043128">
    <property type="entry name" value="Rev_trsase/Diguanyl_cyclase"/>
</dbReference>
<feature type="region of interest" description="Disordered" evidence="1">
    <location>
        <begin position="254"/>
        <end position="295"/>
    </location>
</feature>
<keyword evidence="6" id="KW-1185">Reference proteome</keyword>
<dbReference type="Proteomes" id="UP000549695">
    <property type="component" value="Unassembled WGS sequence"/>
</dbReference>
<dbReference type="RefSeq" id="WP_073575855.1">
    <property type="nucleotide sequence ID" value="NZ_BAAAJZ010000003.1"/>
</dbReference>
<dbReference type="GO" id="GO:0052621">
    <property type="term" value="F:diguanylate cyclase activity"/>
    <property type="evidence" value="ECO:0007669"/>
    <property type="project" value="TreeGrafter"/>
</dbReference>
<dbReference type="GeneID" id="98052403"/>
<organism evidence="3 6">
    <name type="scientific">Pseudonocardia alni</name>
    <name type="common">Amycolata alni</name>
    <dbReference type="NCBI Taxonomy" id="33907"/>
    <lineage>
        <taxon>Bacteria</taxon>
        <taxon>Bacillati</taxon>
        <taxon>Actinomycetota</taxon>
        <taxon>Actinomycetes</taxon>
        <taxon>Pseudonocardiales</taxon>
        <taxon>Pseudonocardiaceae</taxon>
        <taxon>Pseudonocardia</taxon>
    </lineage>
</organism>
<dbReference type="InterPro" id="IPR000160">
    <property type="entry name" value="GGDEF_dom"/>
</dbReference>
<dbReference type="PANTHER" id="PTHR45138:SF9">
    <property type="entry name" value="DIGUANYLATE CYCLASE DGCM-RELATED"/>
    <property type="match status" value="1"/>
</dbReference>
<evidence type="ECO:0000313" key="4">
    <source>
        <dbReference type="EMBL" id="PKB32088.1"/>
    </source>
</evidence>
<reference evidence="3 6" key="1">
    <citation type="submission" date="2020-07" db="EMBL/GenBank/DDBJ databases">
        <title>Sequencing the genomes of 1000 actinobacteria strains.</title>
        <authorList>
            <person name="Klenk H.-P."/>
        </authorList>
    </citation>
    <scope>NUCLEOTIDE SEQUENCE [LARGE SCALE GENOMIC DNA]</scope>
    <source>
        <strain evidence="4 5">DSM 44104</strain>
        <strain evidence="3 6">DSM 44749</strain>
    </source>
</reference>
<dbReference type="CDD" id="cd01949">
    <property type="entry name" value="GGDEF"/>
    <property type="match status" value="1"/>
</dbReference>
<proteinExistence type="predicted"/>
<gene>
    <name evidence="4" type="ORF">ATL51_3801</name>
    <name evidence="3" type="ORF">HDA37_002648</name>
</gene>
<evidence type="ECO:0000256" key="1">
    <source>
        <dbReference type="SAM" id="MobiDB-lite"/>
    </source>
</evidence>
<feature type="compositionally biased region" description="Pro residues" evidence="1">
    <location>
        <begin position="286"/>
        <end position="295"/>
    </location>
</feature>